<reference evidence="2" key="2">
    <citation type="submission" date="2023-05" db="EMBL/GenBank/DDBJ databases">
        <authorList>
            <consortium name="Lawrence Berkeley National Laboratory"/>
            <person name="Steindorff A."/>
            <person name="Hensen N."/>
            <person name="Bonometti L."/>
            <person name="Westerberg I."/>
            <person name="Brannstrom I.O."/>
            <person name="Guillou S."/>
            <person name="Cros-Aarteil S."/>
            <person name="Calhoun S."/>
            <person name="Haridas S."/>
            <person name="Kuo A."/>
            <person name="Mondo S."/>
            <person name="Pangilinan J."/>
            <person name="Riley R."/>
            <person name="Labutti K."/>
            <person name="Andreopoulos B."/>
            <person name="Lipzen A."/>
            <person name="Chen C."/>
            <person name="Yanf M."/>
            <person name="Daum C."/>
            <person name="Ng V."/>
            <person name="Clum A."/>
            <person name="Ohm R."/>
            <person name="Martin F."/>
            <person name="Silar P."/>
            <person name="Natvig D."/>
            <person name="Lalanne C."/>
            <person name="Gautier V."/>
            <person name="Ament-Velasquez S.L."/>
            <person name="Kruys A."/>
            <person name="Hutchinson M.I."/>
            <person name="Powell A.J."/>
            <person name="Barry K."/>
            <person name="Miller A.N."/>
            <person name="Grigoriev I.V."/>
            <person name="Debuchy R."/>
            <person name="Gladieux P."/>
            <person name="Thoren M.H."/>
            <person name="Johannesson H."/>
        </authorList>
    </citation>
    <scope>NUCLEOTIDE SEQUENCE</scope>
    <source>
        <strain evidence="2">PSN309</strain>
    </source>
</reference>
<evidence type="ECO:0000313" key="2">
    <source>
        <dbReference type="EMBL" id="KAK4189844.1"/>
    </source>
</evidence>
<evidence type="ECO:0000313" key="3">
    <source>
        <dbReference type="Proteomes" id="UP001302126"/>
    </source>
</evidence>
<dbReference type="AlphaFoldDB" id="A0AAN6WX32"/>
<sequence>MKQSPHASRSGEQQKDNGEAVQKHVKFHSWGYFSPFPFTWYGDRGIRERKGDWGRRQPGADTNLRQFWITCARLAGRASLAEWPVLCRLSSSSTCLPARIRYVCPEMEARPSRPVPSRPVPPLSSVLPIHVYLGRYLPAPLDYLCRPLSSQNEKYLSLPQPRHITSIDIDCLPTNRTQRYKAFFFPSFGIHWYPSQTKQPTTKDFVPSWFSFVCMIPTPRSLHFTSLDEVKDGVFFFGEADHIFFCTERQSYAAIGDRFFARMSGSTGINASSVNWFTLTATNVRQYES</sequence>
<evidence type="ECO:0000256" key="1">
    <source>
        <dbReference type="SAM" id="MobiDB-lite"/>
    </source>
</evidence>
<proteinExistence type="predicted"/>
<feature type="compositionally biased region" description="Polar residues" evidence="1">
    <location>
        <begin position="1"/>
        <end position="11"/>
    </location>
</feature>
<name>A0AAN6WX32_9PEZI</name>
<accession>A0AAN6WX32</accession>
<dbReference type="EMBL" id="MU864371">
    <property type="protein sequence ID" value="KAK4189844.1"/>
    <property type="molecule type" value="Genomic_DNA"/>
</dbReference>
<feature type="region of interest" description="Disordered" evidence="1">
    <location>
        <begin position="1"/>
        <end position="20"/>
    </location>
</feature>
<protein>
    <submittedName>
        <fullName evidence="2">Uncharacterized protein</fullName>
    </submittedName>
</protein>
<keyword evidence="3" id="KW-1185">Reference proteome</keyword>
<reference evidence="2" key="1">
    <citation type="journal article" date="2023" name="Mol. Phylogenet. Evol.">
        <title>Genome-scale phylogeny and comparative genomics of the fungal order Sordariales.</title>
        <authorList>
            <person name="Hensen N."/>
            <person name="Bonometti L."/>
            <person name="Westerberg I."/>
            <person name="Brannstrom I.O."/>
            <person name="Guillou S."/>
            <person name="Cros-Aarteil S."/>
            <person name="Calhoun S."/>
            <person name="Haridas S."/>
            <person name="Kuo A."/>
            <person name="Mondo S."/>
            <person name="Pangilinan J."/>
            <person name="Riley R."/>
            <person name="LaButti K."/>
            <person name="Andreopoulos B."/>
            <person name="Lipzen A."/>
            <person name="Chen C."/>
            <person name="Yan M."/>
            <person name="Daum C."/>
            <person name="Ng V."/>
            <person name="Clum A."/>
            <person name="Steindorff A."/>
            <person name="Ohm R.A."/>
            <person name="Martin F."/>
            <person name="Silar P."/>
            <person name="Natvig D.O."/>
            <person name="Lalanne C."/>
            <person name="Gautier V."/>
            <person name="Ament-Velasquez S.L."/>
            <person name="Kruys A."/>
            <person name="Hutchinson M.I."/>
            <person name="Powell A.J."/>
            <person name="Barry K."/>
            <person name="Miller A.N."/>
            <person name="Grigoriev I.V."/>
            <person name="Debuchy R."/>
            <person name="Gladieux P."/>
            <person name="Hiltunen Thoren M."/>
            <person name="Johannesson H."/>
        </authorList>
    </citation>
    <scope>NUCLEOTIDE SEQUENCE</scope>
    <source>
        <strain evidence="2">PSN309</strain>
    </source>
</reference>
<gene>
    <name evidence="2" type="ORF">QBC35DRAFT_122221</name>
</gene>
<comment type="caution">
    <text evidence="2">The sequence shown here is derived from an EMBL/GenBank/DDBJ whole genome shotgun (WGS) entry which is preliminary data.</text>
</comment>
<organism evidence="2 3">
    <name type="scientific">Podospora australis</name>
    <dbReference type="NCBI Taxonomy" id="1536484"/>
    <lineage>
        <taxon>Eukaryota</taxon>
        <taxon>Fungi</taxon>
        <taxon>Dikarya</taxon>
        <taxon>Ascomycota</taxon>
        <taxon>Pezizomycotina</taxon>
        <taxon>Sordariomycetes</taxon>
        <taxon>Sordariomycetidae</taxon>
        <taxon>Sordariales</taxon>
        <taxon>Podosporaceae</taxon>
        <taxon>Podospora</taxon>
    </lineage>
</organism>
<dbReference type="Proteomes" id="UP001302126">
    <property type="component" value="Unassembled WGS sequence"/>
</dbReference>